<gene>
    <name evidence="2" type="ordered locus">Ferp_0765</name>
</gene>
<feature type="transmembrane region" description="Helical" evidence="1">
    <location>
        <begin position="12"/>
        <end position="34"/>
    </location>
</feature>
<evidence type="ECO:0000313" key="3">
    <source>
        <dbReference type="Proteomes" id="UP000002613"/>
    </source>
</evidence>
<dbReference type="Proteomes" id="UP000002613">
    <property type="component" value="Chromosome"/>
</dbReference>
<dbReference type="AlphaFoldDB" id="D3RWS2"/>
<keyword evidence="1" id="KW-0812">Transmembrane</keyword>
<reference evidence="2 3" key="2">
    <citation type="journal article" date="2011" name="Stand. Genomic Sci.">
        <title>Complete genome sequence of Ferroglobus placidus AEDII12DO.</title>
        <authorList>
            <person name="Anderson I."/>
            <person name="Risso C."/>
            <person name="Holmes D."/>
            <person name="Lucas S."/>
            <person name="Copeland A."/>
            <person name="Lapidus A."/>
            <person name="Cheng J.F."/>
            <person name="Bruce D."/>
            <person name="Goodwin L."/>
            <person name="Pitluck S."/>
            <person name="Saunders E."/>
            <person name="Brettin T."/>
            <person name="Detter J.C."/>
            <person name="Han C."/>
            <person name="Tapia R."/>
            <person name="Larimer F."/>
            <person name="Land M."/>
            <person name="Hauser L."/>
            <person name="Woyke T."/>
            <person name="Lovley D."/>
            <person name="Kyrpides N."/>
            <person name="Ivanova N."/>
        </authorList>
    </citation>
    <scope>NUCLEOTIDE SEQUENCE [LARGE SCALE GENOMIC DNA]</scope>
    <source>
        <strain evidence="3">DSM 10642 / AEDII12DO</strain>
    </source>
</reference>
<dbReference type="PaxDb" id="589924-Ferp_0765"/>
<dbReference type="HOGENOM" id="CLU_2475854_0_0_2"/>
<keyword evidence="1" id="KW-0472">Membrane</keyword>
<protein>
    <submittedName>
        <fullName evidence="2">Uncharacterized protein</fullName>
    </submittedName>
</protein>
<dbReference type="STRING" id="589924.Ferp_0765"/>
<dbReference type="KEGG" id="fpl:Ferp_0765"/>
<evidence type="ECO:0000313" key="2">
    <source>
        <dbReference type="EMBL" id="ADC64935.1"/>
    </source>
</evidence>
<reference evidence="3" key="1">
    <citation type="submission" date="2010-02" db="EMBL/GenBank/DDBJ databases">
        <title>Complete sequence of Ferroglobus placidus DSM 10642.</title>
        <authorList>
            <consortium name="US DOE Joint Genome Institute"/>
            <person name="Lucas S."/>
            <person name="Copeland A."/>
            <person name="Lapidus A."/>
            <person name="Cheng J.-F."/>
            <person name="Bruce D."/>
            <person name="Goodwin L."/>
            <person name="Pitluck S."/>
            <person name="Saunders E."/>
            <person name="Brettin T."/>
            <person name="Detter J.C."/>
            <person name="Han C."/>
            <person name="Tapia R."/>
            <person name="Larimer F."/>
            <person name="Land M."/>
            <person name="Hauser L."/>
            <person name="Kyrpides N."/>
            <person name="Ivanova N."/>
            <person name="Holmes D."/>
            <person name="Lovley D."/>
            <person name="Kyrpides N."/>
            <person name="Anderson I.J."/>
            <person name="Woyke T."/>
        </authorList>
    </citation>
    <scope>NUCLEOTIDE SEQUENCE [LARGE SCALE GENOMIC DNA]</scope>
    <source>
        <strain evidence="3">DSM 10642 / AEDII12DO</strain>
    </source>
</reference>
<dbReference type="EMBL" id="CP001899">
    <property type="protein sequence ID" value="ADC64935.1"/>
    <property type="molecule type" value="Genomic_DNA"/>
</dbReference>
<accession>D3RWS2</accession>
<keyword evidence="1" id="KW-1133">Transmembrane helix</keyword>
<organism evidence="2 3">
    <name type="scientific">Ferroglobus placidus (strain DSM 10642 / AEDII12DO)</name>
    <dbReference type="NCBI Taxonomy" id="589924"/>
    <lineage>
        <taxon>Archaea</taxon>
        <taxon>Methanobacteriati</taxon>
        <taxon>Methanobacteriota</taxon>
        <taxon>Archaeoglobi</taxon>
        <taxon>Archaeoglobales</taxon>
        <taxon>Archaeoglobaceae</taxon>
        <taxon>Ferroglobus</taxon>
    </lineage>
</organism>
<keyword evidence="3" id="KW-1185">Reference proteome</keyword>
<sequence>MTMKELIEFEKFLGLSLIIFRIFLIIAGVLIYLLPQILGKGSKLAENPLIIFPTNKEERIFNRILSSDIPNLVNFLPFPLCETFLIA</sequence>
<name>D3RWS2_FERPA</name>
<proteinExistence type="predicted"/>
<evidence type="ECO:0000256" key="1">
    <source>
        <dbReference type="SAM" id="Phobius"/>
    </source>
</evidence>